<feature type="region of interest" description="Disordered" evidence="1">
    <location>
        <begin position="1"/>
        <end position="36"/>
    </location>
</feature>
<name>A0A7Y9H6A9_9ACTN</name>
<organism evidence="2 3">
    <name type="scientific">Nocardioides cavernae</name>
    <dbReference type="NCBI Taxonomy" id="1921566"/>
    <lineage>
        <taxon>Bacteria</taxon>
        <taxon>Bacillati</taxon>
        <taxon>Actinomycetota</taxon>
        <taxon>Actinomycetes</taxon>
        <taxon>Propionibacteriales</taxon>
        <taxon>Nocardioidaceae</taxon>
        <taxon>Nocardioides</taxon>
    </lineage>
</organism>
<feature type="compositionally biased region" description="Basic and acidic residues" evidence="1">
    <location>
        <begin position="1"/>
        <end position="12"/>
    </location>
</feature>
<proteinExistence type="predicted"/>
<accession>A0A7Y9H6A9</accession>
<comment type="caution">
    <text evidence="2">The sequence shown here is derived from an EMBL/GenBank/DDBJ whole genome shotgun (WGS) entry which is preliminary data.</text>
</comment>
<evidence type="ECO:0000313" key="3">
    <source>
        <dbReference type="Proteomes" id="UP000549911"/>
    </source>
</evidence>
<reference evidence="2 3" key="2">
    <citation type="submission" date="2020-08" db="EMBL/GenBank/DDBJ databases">
        <title>The Agave Microbiome: Exploring the role of microbial communities in plant adaptations to desert environments.</title>
        <authorList>
            <person name="Partida-Martinez L.P."/>
        </authorList>
    </citation>
    <scope>NUCLEOTIDE SEQUENCE [LARGE SCALE GENOMIC DNA]</scope>
    <source>
        <strain evidence="2 3">AT2.17</strain>
    </source>
</reference>
<dbReference type="EMBL" id="JACCBW010000005">
    <property type="protein sequence ID" value="NYE38678.1"/>
    <property type="molecule type" value="Genomic_DNA"/>
</dbReference>
<dbReference type="AlphaFoldDB" id="A0A7Y9H6A9"/>
<protein>
    <submittedName>
        <fullName evidence="2">Uncharacterized protein</fullName>
    </submittedName>
</protein>
<keyword evidence="3" id="KW-1185">Reference proteome</keyword>
<evidence type="ECO:0000256" key="1">
    <source>
        <dbReference type="SAM" id="MobiDB-lite"/>
    </source>
</evidence>
<evidence type="ECO:0000313" key="2">
    <source>
        <dbReference type="EMBL" id="NYE38678.1"/>
    </source>
</evidence>
<reference evidence="2 3" key="1">
    <citation type="submission" date="2020-07" db="EMBL/GenBank/DDBJ databases">
        <authorList>
            <person name="Partida-Martinez L."/>
            <person name="Huntemann M."/>
            <person name="Clum A."/>
            <person name="Wang J."/>
            <person name="Palaniappan K."/>
            <person name="Ritter S."/>
            <person name="Chen I.-M."/>
            <person name="Stamatis D."/>
            <person name="Reddy T."/>
            <person name="O'Malley R."/>
            <person name="Daum C."/>
            <person name="Shapiro N."/>
            <person name="Ivanova N."/>
            <person name="Kyrpides N."/>
            <person name="Woyke T."/>
        </authorList>
    </citation>
    <scope>NUCLEOTIDE SEQUENCE [LARGE SCALE GENOMIC DNA]</scope>
    <source>
        <strain evidence="2 3">AT2.17</strain>
    </source>
</reference>
<dbReference type="Proteomes" id="UP000549911">
    <property type="component" value="Unassembled WGS sequence"/>
</dbReference>
<gene>
    <name evidence="2" type="ORF">F4692_003828</name>
</gene>
<sequence length="36" mass="3973">MSHQESLSEHRPSVRVVTSAAPTENRARGVGAHVYR</sequence>